<keyword evidence="2" id="KW-0175">Coiled coil</keyword>
<dbReference type="InterPro" id="IPR000160">
    <property type="entry name" value="GGDEF_dom"/>
</dbReference>
<evidence type="ECO:0000313" key="8">
    <source>
        <dbReference type="EMBL" id="GGA66999.1"/>
    </source>
</evidence>
<dbReference type="InterPro" id="IPR001610">
    <property type="entry name" value="PAC"/>
</dbReference>
<dbReference type="PROSITE" id="PS50883">
    <property type="entry name" value="EAL"/>
    <property type="match status" value="1"/>
</dbReference>
<dbReference type="EMBL" id="BMIF01000005">
    <property type="protein sequence ID" value="GGA66999.1"/>
    <property type="molecule type" value="Genomic_DNA"/>
</dbReference>
<feature type="domain" description="PAC" evidence="4">
    <location>
        <begin position="337"/>
        <end position="389"/>
    </location>
</feature>
<evidence type="ECO:0000259" key="4">
    <source>
        <dbReference type="PROSITE" id="PS50113"/>
    </source>
</evidence>
<dbReference type="PROSITE" id="PS50113">
    <property type="entry name" value="PAC"/>
    <property type="match status" value="2"/>
</dbReference>
<keyword evidence="9" id="KW-1185">Reference proteome</keyword>
<feature type="transmembrane region" description="Helical" evidence="1">
    <location>
        <begin position="112"/>
        <end position="132"/>
    </location>
</feature>
<dbReference type="InterPro" id="IPR000014">
    <property type="entry name" value="PAS"/>
</dbReference>
<dbReference type="PANTHER" id="PTHR44757">
    <property type="entry name" value="DIGUANYLATE CYCLASE DGCP"/>
    <property type="match status" value="1"/>
</dbReference>
<dbReference type="PROSITE" id="PS50924">
    <property type="entry name" value="MHYT"/>
    <property type="match status" value="1"/>
</dbReference>
<feature type="transmembrane region" description="Helical" evidence="1">
    <location>
        <begin position="16"/>
        <end position="36"/>
    </location>
</feature>
<feature type="transmembrane region" description="Helical" evidence="1">
    <location>
        <begin position="48"/>
        <end position="71"/>
    </location>
</feature>
<accession>A0A916RRN7</accession>
<sequence length="955" mass="105195">MFSLYEIVAIDHDFRFVALAIGICALASLTGVAIAQHSMKPHPRASRLFWLVLAGSIIGLGIWATDFTALLGFRTDLNPRFDLLFTALSLVISASLIMIGGVTVLSRRDRGTLAGAWVGAGIAVTHFMNMNALRVPGSIVETNLVVVVVAAACGIVLAGCGGNLLVRFRDEVFAWPAAVMLFFAVLVTYLVAMSGVTVLPGDPSPDLDWTASGAQLAWAVVTAFLILLAAVIVYTLQAERAARRIAKEHAQLQKALAELKESQRHHRAYVELSPQIAWVADPDGNITEVAPRWGDLVGQSPESAIGYHWMTYLHPDDLPSTTLIWRRALLRGGDEGLDVRYRVRLAEGNYRWFRARARPRRDGSGKILAWYGSLEDVHDQVVAELALRDSEERYRLAALATNEVIWEWSFDLQQATWSGAYMDVLGYPELAQQTGLEWWLEHIHPDDLPRVLASQEHALKNGADSWSEEYRFLIASGDWIDVRTRCVIVRSGSGEPTRLVGSMLDITQQKRAEAELNWAAFHDPLTKLPNRTLFRIRKKAAIDAARDTGKFVALIVLDLNDFKQVNDTLGHSAGDYILEETAKRLRACVAPDVTIARLGGDEFAIILPNLSSPQDYTEPMARIGAILGKPISFQNMHVQIRHCAGVAFWPRDGEEIADLLIAADLALYAAKSGVPGTVVEFDPSLRDASERRAGMLAAAKLALEEDRVVPYYQPKIDLQTGHIIGWEALLRIRKESIHILPPSEIAAAFSDAEIGVQLTDRMFSKVLSDLASWHAQGIDVGRIAINLSGGDFRQQGLSERVRSLAEQSGVTLDHIELEVTETVLIGDFGHEVSRELQALRDWGALVALDDFGTGYASLTHLQQLPVDVIKIDRSFIEKIDSTDLKATTVIDAVVQMAKRLGIQTVAEGVETWEQVRYLKASGCSIVQGYLFSPPISATKVPDFLTSTEPRRALAH</sequence>
<dbReference type="PROSITE" id="PS50887">
    <property type="entry name" value="GGDEF"/>
    <property type="match status" value="1"/>
</dbReference>
<evidence type="ECO:0000259" key="5">
    <source>
        <dbReference type="PROSITE" id="PS50883"/>
    </source>
</evidence>
<feature type="transmembrane region" description="Helical" evidence="1">
    <location>
        <begin position="216"/>
        <end position="236"/>
    </location>
</feature>
<protein>
    <recommendedName>
        <fullName evidence="10">EAL domain-containing protein</fullName>
    </recommendedName>
</protein>
<dbReference type="NCBIfam" id="TIGR00254">
    <property type="entry name" value="GGDEF"/>
    <property type="match status" value="1"/>
</dbReference>
<dbReference type="Gene3D" id="3.30.70.270">
    <property type="match status" value="1"/>
</dbReference>
<dbReference type="Proteomes" id="UP000636264">
    <property type="component" value="Unassembled WGS sequence"/>
</dbReference>
<dbReference type="InterPro" id="IPR029787">
    <property type="entry name" value="Nucleotide_cyclase"/>
</dbReference>
<dbReference type="PANTHER" id="PTHR44757:SF2">
    <property type="entry name" value="BIOFILM ARCHITECTURE MAINTENANCE PROTEIN MBAA"/>
    <property type="match status" value="1"/>
</dbReference>
<dbReference type="PROSITE" id="PS50112">
    <property type="entry name" value="PAS"/>
    <property type="match status" value="1"/>
</dbReference>
<keyword evidence="1" id="KW-0812">Transmembrane</keyword>
<proteinExistence type="predicted"/>
<dbReference type="CDD" id="cd00130">
    <property type="entry name" value="PAS"/>
    <property type="match status" value="2"/>
</dbReference>
<dbReference type="CDD" id="cd01949">
    <property type="entry name" value="GGDEF"/>
    <property type="match status" value="1"/>
</dbReference>
<dbReference type="Pfam" id="PF00990">
    <property type="entry name" value="GGDEF"/>
    <property type="match status" value="1"/>
</dbReference>
<dbReference type="FunFam" id="3.30.450.20:FF:000099">
    <property type="entry name" value="Sensory box sensor histidine kinase"/>
    <property type="match status" value="1"/>
</dbReference>
<feature type="transmembrane region" description="Helical" evidence="1">
    <location>
        <begin position="144"/>
        <end position="166"/>
    </location>
</feature>
<evidence type="ECO:0000259" key="6">
    <source>
        <dbReference type="PROSITE" id="PS50887"/>
    </source>
</evidence>
<dbReference type="Pfam" id="PF00563">
    <property type="entry name" value="EAL"/>
    <property type="match status" value="1"/>
</dbReference>
<evidence type="ECO:0000256" key="2">
    <source>
        <dbReference type="SAM" id="Coils"/>
    </source>
</evidence>
<dbReference type="AlphaFoldDB" id="A0A916RRN7"/>
<dbReference type="SUPFAM" id="SSF55785">
    <property type="entry name" value="PYP-like sensor domain (PAS domain)"/>
    <property type="match status" value="2"/>
</dbReference>
<dbReference type="GO" id="GO:0016020">
    <property type="term" value="C:membrane"/>
    <property type="evidence" value="ECO:0007669"/>
    <property type="project" value="UniProtKB-UniRule"/>
</dbReference>
<evidence type="ECO:0008006" key="10">
    <source>
        <dbReference type="Google" id="ProtNLM"/>
    </source>
</evidence>
<dbReference type="CDD" id="cd01948">
    <property type="entry name" value="EAL"/>
    <property type="match status" value="1"/>
</dbReference>
<feature type="domain" description="GGDEF" evidence="6">
    <location>
        <begin position="550"/>
        <end position="683"/>
    </location>
</feature>
<dbReference type="InterPro" id="IPR052155">
    <property type="entry name" value="Biofilm_reg_signaling"/>
</dbReference>
<dbReference type="Gene3D" id="3.30.450.20">
    <property type="entry name" value="PAS domain"/>
    <property type="match status" value="2"/>
</dbReference>
<dbReference type="Gene3D" id="3.20.20.450">
    <property type="entry name" value="EAL domain"/>
    <property type="match status" value="1"/>
</dbReference>
<feature type="domain" description="MHYT" evidence="7">
    <location>
        <begin position="12"/>
        <end position="199"/>
    </location>
</feature>
<name>A0A916RRN7_9HYPH</name>
<evidence type="ECO:0000256" key="1">
    <source>
        <dbReference type="PROSITE-ProRule" id="PRU00244"/>
    </source>
</evidence>
<organism evidence="8 9">
    <name type="scientific">Nitratireductor aestuarii</name>
    <dbReference type="NCBI Taxonomy" id="1735103"/>
    <lineage>
        <taxon>Bacteria</taxon>
        <taxon>Pseudomonadati</taxon>
        <taxon>Pseudomonadota</taxon>
        <taxon>Alphaproteobacteria</taxon>
        <taxon>Hyphomicrobiales</taxon>
        <taxon>Phyllobacteriaceae</taxon>
        <taxon>Nitratireductor</taxon>
    </lineage>
</organism>
<evidence type="ECO:0000259" key="7">
    <source>
        <dbReference type="PROSITE" id="PS50924"/>
    </source>
</evidence>
<dbReference type="InterPro" id="IPR035965">
    <property type="entry name" value="PAS-like_dom_sf"/>
</dbReference>
<dbReference type="NCBIfam" id="TIGR00229">
    <property type="entry name" value="sensory_box"/>
    <property type="match status" value="2"/>
</dbReference>
<dbReference type="SMART" id="SM00267">
    <property type="entry name" value="GGDEF"/>
    <property type="match status" value="1"/>
</dbReference>
<evidence type="ECO:0000313" key="9">
    <source>
        <dbReference type="Proteomes" id="UP000636264"/>
    </source>
</evidence>
<dbReference type="RefSeq" id="WP_244630322.1">
    <property type="nucleotide sequence ID" value="NZ_BMIF01000005.1"/>
</dbReference>
<dbReference type="InterPro" id="IPR005330">
    <property type="entry name" value="MHYT_dom"/>
</dbReference>
<feature type="transmembrane region" description="Helical" evidence="1">
    <location>
        <begin position="83"/>
        <end position="105"/>
    </location>
</feature>
<reference evidence="8" key="1">
    <citation type="journal article" date="2014" name="Int. J. Syst. Evol. Microbiol.">
        <title>Complete genome sequence of Corynebacterium casei LMG S-19264T (=DSM 44701T), isolated from a smear-ripened cheese.</title>
        <authorList>
            <consortium name="US DOE Joint Genome Institute (JGI-PGF)"/>
            <person name="Walter F."/>
            <person name="Albersmeier A."/>
            <person name="Kalinowski J."/>
            <person name="Ruckert C."/>
        </authorList>
    </citation>
    <scope>NUCLEOTIDE SEQUENCE</scope>
    <source>
        <strain evidence="8">CGMCC 1.15320</strain>
    </source>
</reference>
<dbReference type="SUPFAM" id="SSF55073">
    <property type="entry name" value="Nucleotide cyclase"/>
    <property type="match status" value="1"/>
</dbReference>
<feature type="domain" description="PAC" evidence="4">
    <location>
        <begin position="466"/>
        <end position="518"/>
    </location>
</feature>
<evidence type="ECO:0000259" key="3">
    <source>
        <dbReference type="PROSITE" id="PS50112"/>
    </source>
</evidence>
<feature type="domain" description="EAL" evidence="5">
    <location>
        <begin position="692"/>
        <end position="948"/>
    </location>
</feature>
<dbReference type="SMART" id="SM00052">
    <property type="entry name" value="EAL"/>
    <property type="match status" value="1"/>
</dbReference>
<dbReference type="SMART" id="SM00091">
    <property type="entry name" value="PAS"/>
    <property type="match status" value="2"/>
</dbReference>
<keyword evidence="1" id="KW-1133">Transmembrane helix</keyword>
<dbReference type="InterPro" id="IPR000700">
    <property type="entry name" value="PAS-assoc_C"/>
</dbReference>
<comment type="caution">
    <text evidence="8">The sequence shown here is derived from an EMBL/GenBank/DDBJ whole genome shotgun (WGS) entry which is preliminary data.</text>
</comment>
<dbReference type="Pfam" id="PF08447">
    <property type="entry name" value="PAS_3"/>
    <property type="match status" value="2"/>
</dbReference>
<dbReference type="InterPro" id="IPR035919">
    <property type="entry name" value="EAL_sf"/>
</dbReference>
<feature type="domain" description="PAS" evidence="3">
    <location>
        <begin position="262"/>
        <end position="332"/>
    </location>
</feature>
<dbReference type="InterPro" id="IPR013655">
    <property type="entry name" value="PAS_fold_3"/>
</dbReference>
<feature type="transmembrane region" description="Helical" evidence="1">
    <location>
        <begin position="173"/>
        <end position="196"/>
    </location>
</feature>
<reference evidence="8" key="2">
    <citation type="submission" date="2020-09" db="EMBL/GenBank/DDBJ databases">
        <authorList>
            <person name="Sun Q."/>
            <person name="Zhou Y."/>
        </authorList>
    </citation>
    <scope>NUCLEOTIDE SEQUENCE</scope>
    <source>
        <strain evidence="8">CGMCC 1.15320</strain>
    </source>
</reference>
<dbReference type="Pfam" id="PF03707">
    <property type="entry name" value="MHYT"/>
    <property type="match status" value="2"/>
</dbReference>
<keyword evidence="1" id="KW-0472">Membrane</keyword>
<gene>
    <name evidence="8" type="ORF">GCM10011385_21130</name>
</gene>
<feature type="coiled-coil region" evidence="2">
    <location>
        <begin position="238"/>
        <end position="265"/>
    </location>
</feature>
<dbReference type="SMART" id="SM00086">
    <property type="entry name" value="PAC"/>
    <property type="match status" value="2"/>
</dbReference>
<dbReference type="SUPFAM" id="SSF141868">
    <property type="entry name" value="EAL domain-like"/>
    <property type="match status" value="1"/>
</dbReference>
<dbReference type="InterPro" id="IPR043128">
    <property type="entry name" value="Rev_trsase/Diguanyl_cyclase"/>
</dbReference>
<dbReference type="InterPro" id="IPR001633">
    <property type="entry name" value="EAL_dom"/>
</dbReference>